<dbReference type="PANTHER" id="PTHR32338:SF10">
    <property type="entry name" value="N-ACETYL-GAMMA-GLUTAMYL-PHOSPHATE REDUCTASE, CHLOROPLASTIC-RELATED"/>
    <property type="match status" value="1"/>
</dbReference>
<evidence type="ECO:0000256" key="4">
    <source>
        <dbReference type="ARBA" id="ARBA00022857"/>
    </source>
</evidence>
<dbReference type="STRING" id="574087.Acear_1552"/>
<keyword evidence="3 7" id="KW-0028">Amino-acid biosynthesis</keyword>
<comment type="similarity">
    <text evidence="7">Belongs to the NAGSA dehydrogenase family. Type 1 subfamily.</text>
</comment>
<gene>
    <name evidence="7" type="primary">argC</name>
    <name evidence="10" type="ordered locus">Acear_1552</name>
</gene>
<dbReference type="HAMAP" id="MF_00150">
    <property type="entry name" value="ArgC_type1"/>
    <property type="match status" value="1"/>
</dbReference>
<dbReference type="OrthoDB" id="9801289at2"/>
<dbReference type="EMBL" id="CP002105">
    <property type="protein sequence ID" value="ADL13058.1"/>
    <property type="molecule type" value="Genomic_DNA"/>
</dbReference>
<dbReference type="Proteomes" id="UP000001661">
    <property type="component" value="Chromosome"/>
</dbReference>
<comment type="pathway">
    <text evidence="1 7">Amino-acid biosynthesis; L-arginine biosynthesis; N(2)-acetyl-L-ornithine from L-glutamate: step 3/4.</text>
</comment>
<dbReference type="InterPro" id="IPR023013">
    <property type="entry name" value="AGPR_AS"/>
</dbReference>
<feature type="active site" evidence="7 8">
    <location>
        <position position="150"/>
    </location>
</feature>
<proteinExistence type="inferred from homology"/>
<dbReference type="InterPro" id="IPR000534">
    <property type="entry name" value="Semialdehyde_DH_NAD-bd"/>
</dbReference>
<dbReference type="FunFam" id="3.30.360.10:FF:000014">
    <property type="entry name" value="N-acetyl-gamma-glutamyl-phosphate reductase"/>
    <property type="match status" value="1"/>
</dbReference>
<accession>D9QRB7</accession>
<dbReference type="InterPro" id="IPR036291">
    <property type="entry name" value="NAD(P)-bd_dom_sf"/>
</dbReference>
<name>D9QRB7_ACEAZ</name>
<dbReference type="RefSeq" id="WP_013278503.1">
    <property type="nucleotide sequence ID" value="NC_014378.1"/>
</dbReference>
<evidence type="ECO:0000256" key="5">
    <source>
        <dbReference type="ARBA" id="ARBA00023002"/>
    </source>
</evidence>
<evidence type="ECO:0000259" key="9">
    <source>
        <dbReference type="SMART" id="SM00859"/>
    </source>
</evidence>
<dbReference type="InterPro" id="IPR058924">
    <property type="entry name" value="AGPR_dimerisation_dom"/>
</dbReference>
<dbReference type="Pfam" id="PF22698">
    <property type="entry name" value="Semialdhyde_dhC_1"/>
    <property type="match status" value="1"/>
</dbReference>
<dbReference type="InterPro" id="IPR000706">
    <property type="entry name" value="AGPR_type-1"/>
</dbReference>
<keyword evidence="5 7" id="KW-0560">Oxidoreductase</keyword>
<evidence type="ECO:0000256" key="8">
    <source>
        <dbReference type="PROSITE-ProRule" id="PRU10010"/>
    </source>
</evidence>
<dbReference type="eggNOG" id="COG0002">
    <property type="taxonomic scope" value="Bacteria"/>
</dbReference>
<dbReference type="NCBIfam" id="TIGR01850">
    <property type="entry name" value="argC"/>
    <property type="match status" value="1"/>
</dbReference>
<evidence type="ECO:0000256" key="2">
    <source>
        <dbReference type="ARBA" id="ARBA00022571"/>
    </source>
</evidence>
<dbReference type="GO" id="GO:0070401">
    <property type="term" value="F:NADP+ binding"/>
    <property type="evidence" value="ECO:0007669"/>
    <property type="project" value="InterPro"/>
</dbReference>
<dbReference type="SUPFAM" id="SSF51735">
    <property type="entry name" value="NAD(P)-binding Rossmann-fold domains"/>
    <property type="match status" value="1"/>
</dbReference>
<dbReference type="KEGG" id="aar:Acear_1552"/>
<dbReference type="Pfam" id="PF01118">
    <property type="entry name" value="Semialdhyde_dh"/>
    <property type="match status" value="1"/>
</dbReference>
<reference evidence="10 11" key="1">
    <citation type="journal article" date="2010" name="Stand. Genomic Sci.">
        <title>Complete genome sequence of Acetohalobium arabaticum type strain (Z-7288).</title>
        <authorList>
            <person name="Sikorski J."/>
            <person name="Lapidus A."/>
            <person name="Chertkov O."/>
            <person name="Lucas S."/>
            <person name="Copeland A."/>
            <person name="Glavina Del Rio T."/>
            <person name="Nolan M."/>
            <person name="Tice H."/>
            <person name="Cheng J.F."/>
            <person name="Han C."/>
            <person name="Brambilla E."/>
            <person name="Pitluck S."/>
            <person name="Liolios K."/>
            <person name="Ivanova N."/>
            <person name="Mavromatis K."/>
            <person name="Mikhailova N."/>
            <person name="Pati A."/>
            <person name="Bruce D."/>
            <person name="Detter C."/>
            <person name="Tapia R."/>
            <person name="Goodwin L."/>
            <person name="Chen A."/>
            <person name="Palaniappan K."/>
            <person name="Land M."/>
            <person name="Hauser L."/>
            <person name="Chang Y.J."/>
            <person name="Jeffries C.D."/>
            <person name="Rohde M."/>
            <person name="Goker M."/>
            <person name="Spring S."/>
            <person name="Woyke T."/>
            <person name="Bristow J."/>
            <person name="Eisen J.A."/>
            <person name="Markowitz V."/>
            <person name="Hugenholtz P."/>
            <person name="Kyrpides N.C."/>
            <person name="Klenk H.P."/>
        </authorList>
    </citation>
    <scope>NUCLEOTIDE SEQUENCE [LARGE SCALE GENOMIC DNA]</scope>
    <source>
        <strain evidence="11">ATCC 49924 / DSM 5501 / Z-7288</strain>
    </source>
</reference>
<evidence type="ECO:0000256" key="6">
    <source>
        <dbReference type="ARBA" id="ARBA00050557"/>
    </source>
</evidence>
<dbReference type="Gene3D" id="3.40.50.720">
    <property type="entry name" value="NAD(P)-binding Rossmann-like Domain"/>
    <property type="match status" value="1"/>
</dbReference>
<dbReference type="GO" id="GO:0005737">
    <property type="term" value="C:cytoplasm"/>
    <property type="evidence" value="ECO:0007669"/>
    <property type="project" value="UniProtKB-SubCell"/>
</dbReference>
<dbReference type="GO" id="GO:0006526">
    <property type="term" value="P:L-arginine biosynthetic process"/>
    <property type="evidence" value="ECO:0007669"/>
    <property type="project" value="UniProtKB-UniRule"/>
</dbReference>
<dbReference type="SMART" id="SM00859">
    <property type="entry name" value="Semialdhyde_dh"/>
    <property type="match status" value="1"/>
</dbReference>
<evidence type="ECO:0000256" key="3">
    <source>
        <dbReference type="ARBA" id="ARBA00022605"/>
    </source>
</evidence>
<comment type="subcellular location">
    <subcellularLocation>
        <location evidence="7">Cytoplasm</location>
    </subcellularLocation>
</comment>
<dbReference type="PANTHER" id="PTHR32338">
    <property type="entry name" value="N-ACETYL-GAMMA-GLUTAMYL-PHOSPHATE REDUCTASE, CHLOROPLASTIC-RELATED-RELATED"/>
    <property type="match status" value="1"/>
</dbReference>
<keyword evidence="4 7" id="KW-0521">NADP</keyword>
<dbReference type="GO" id="GO:0051287">
    <property type="term" value="F:NAD binding"/>
    <property type="evidence" value="ECO:0007669"/>
    <property type="project" value="InterPro"/>
</dbReference>
<evidence type="ECO:0000256" key="1">
    <source>
        <dbReference type="ARBA" id="ARBA00004862"/>
    </source>
</evidence>
<evidence type="ECO:0000256" key="7">
    <source>
        <dbReference type="HAMAP-Rule" id="MF_00150"/>
    </source>
</evidence>
<dbReference type="CDD" id="cd23934">
    <property type="entry name" value="AGPR_1_C"/>
    <property type="match status" value="1"/>
</dbReference>
<dbReference type="InterPro" id="IPR050085">
    <property type="entry name" value="AGPR"/>
</dbReference>
<dbReference type="UniPathway" id="UPA00068">
    <property type="reaction ID" value="UER00108"/>
</dbReference>
<dbReference type="AlphaFoldDB" id="D9QRB7"/>
<keyword evidence="7" id="KW-0963">Cytoplasm</keyword>
<comment type="catalytic activity">
    <reaction evidence="6 7">
        <text>N-acetyl-L-glutamate 5-semialdehyde + phosphate + NADP(+) = N-acetyl-L-glutamyl 5-phosphate + NADPH + H(+)</text>
        <dbReference type="Rhea" id="RHEA:21588"/>
        <dbReference type="ChEBI" id="CHEBI:15378"/>
        <dbReference type="ChEBI" id="CHEBI:29123"/>
        <dbReference type="ChEBI" id="CHEBI:43474"/>
        <dbReference type="ChEBI" id="CHEBI:57783"/>
        <dbReference type="ChEBI" id="CHEBI:57936"/>
        <dbReference type="ChEBI" id="CHEBI:58349"/>
        <dbReference type="EC" id="1.2.1.38"/>
    </reaction>
</comment>
<organism evidence="10 11">
    <name type="scientific">Acetohalobium arabaticum (strain ATCC 49924 / DSM 5501 / Z-7288)</name>
    <dbReference type="NCBI Taxonomy" id="574087"/>
    <lineage>
        <taxon>Bacteria</taxon>
        <taxon>Bacillati</taxon>
        <taxon>Bacillota</taxon>
        <taxon>Clostridia</taxon>
        <taxon>Halanaerobiales</taxon>
        <taxon>Halobacteroidaceae</taxon>
        <taxon>Acetohalobium</taxon>
    </lineage>
</organism>
<comment type="function">
    <text evidence="7">Catalyzes the NADPH-dependent reduction of N-acetyl-5-glutamyl phosphate to yield N-acetyl-L-glutamate 5-semialdehyde.</text>
</comment>
<feature type="domain" description="Semialdehyde dehydrogenase NAD-binding" evidence="9">
    <location>
        <begin position="3"/>
        <end position="142"/>
    </location>
</feature>
<dbReference type="PROSITE" id="PS01224">
    <property type="entry name" value="ARGC"/>
    <property type="match status" value="1"/>
</dbReference>
<dbReference type="EC" id="1.2.1.38" evidence="7"/>
<sequence>MIKAGIIGATGYAGAELVRLLTNHSKVEIEFLTSRSFTGQKISEVYPALAGIVDLKCEEIDIKQQAKRVDIVFTALPHGVSMSVVPELIKAGVKVIDLSGDYRYSSQKIYEDWYQQKHESSELIDKAVYGLPELNKEEIKEAGLVANPGCYPTSATLALAPVVEEGLVDSQSIIIDAKSGVTGAGRKPSRVTHFSEVAESFKAYKVGEHRHTSEIEQNLAGLSAKEVILSFTPHLVPMKRGILSTIYADLTQKVNSKELIELYQKFYSQEPFARIRQEEKMPEVKEVTGSNYCDLGIKLDKRTGRLIIISVIDNLIKGASGQAIQNLNLMSDLDEKEGLDFAGIIP</sequence>
<evidence type="ECO:0000313" key="11">
    <source>
        <dbReference type="Proteomes" id="UP000001661"/>
    </source>
</evidence>
<dbReference type="SUPFAM" id="SSF55347">
    <property type="entry name" value="Glyceraldehyde-3-phosphate dehydrogenase-like, C-terminal domain"/>
    <property type="match status" value="1"/>
</dbReference>
<dbReference type="CDD" id="cd17895">
    <property type="entry name" value="AGPR_1_N"/>
    <property type="match status" value="1"/>
</dbReference>
<dbReference type="GO" id="GO:0003942">
    <property type="term" value="F:N-acetyl-gamma-glutamyl-phosphate reductase activity"/>
    <property type="evidence" value="ECO:0007669"/>
    <property type="project" value="UniProtKB-UniRule"/>
</dbReference>
<dbReference type="Gene3D" id="3.30.360.10">
    <property type="entry name" value="Dihydrodipicolinate Reductase, domain 2"/>
    <property type="match status" value="1"/>
</dbReference>
<dbReference type="HOGENOM" id="CLU_006384_0_1_9"/>
<protein>
    <recommendedName>
        <fullName evidence="7">N-acetyl-gamma-glutamyl-phosphate reductase</fullName>
        <shortName evidence="7">AGPR</shortName>
        <ecNumber evidence="7">1.2.1.38</ecNumber>
    </recommendedName>
    <alternativeName>
        <fullName evidence="7">N-acetyl-glutamate semialdehyde dehydrogenase</fullName>
        <shortName evidence="7">NAGSA dehydrogenase</shortName>
    </alternativeName>
</protein>
<evidence type="ECO:0000313" key="10">
    <source>
        <dbReference type="EMBL" id="ADL13058.1"/>
    </source>
</evidence>
<keyword evidence="11" id="KW-1185">Reference proteome</keyword>
<keyword evidence="2 7" id="KW-0055">Arginine biosynthesis</keyword>